<dbReference type="AlphaFoldDB" id="A0AAD1XZG8"/>
<comment type="similarity">
    <text evidence="2">Belongs to the eukaryotic RPB7/RPC8 RNA polymerase subunit family.</text>
</comment>
<dbReference type="Pfam" id="PF03876">
    <property type="entry name" value="SHS2_Rpb7-N"/>
    <property type="match status" value="1"/>
</dbReference>
<proteinExistence type="inferred from homology"/>
<organism evidence="8 9">
    <name type="scientific">Euplotes crassus</name>
    <dbReference type="NCBI Taxonomy" id="5936"/>
    <lineage>
        <taxon>Eukaryota</taxon>
        <taxon>Sar</taxon>
        <taxon>Alveolata</taxon>
        <taxon>Ciliophora</taxon>
        <taxon>Intramacronucleata</taxon>
        <taxon>Spirotrichea</taxon>
        <taxon>Hypotrichia</taxon>
        <taxon>Euplotida</taxon>
        <taxon>Euplotidae</taxon>
        <taxon>Moneuplotes</taxon>
    </lineage>
</organism>
<keyword evidence="5" id="KW-0539">Nucleus</keyword>
<dbReference type="FunFam" id="3.30.1490.120:FF:000001">
    <property type="entry name" value="DNA-directed RNA polymerase II subunit RPB7"/>
    <property type="match status" value="1"/>
</dbReference>
<comment type="subcellular location">
    <subcellularLocation>
        <location evidence="1">Nucleus</location>
    </subcellularLocation>
</comment>
<comment type="caution">
    <text evidence="8">The sequence shown here is derived from an EMBL/GenBank/DDBJ whole genome shotgun (WGS) entry which is preliminary data.</text>
</comment>
<dbReference type="GO" id="GO:0003697">
    <property type="term" value="F:single-stranded DNA binding"/>
    <property type="evidence" value="ECO:0007669"/>
    <property type="project" value="TreeGrafter"/>
</dbReference>
<dbReference type="Gene3D" id="3.30.1490.120">
    <property type="entry name" value="RNA polymerase Rpb7-like, N-terminal domain"/>
    <property type="match status" value="1"/>
</dbReference>
<evidence type="ECO:0000256" key="3">
    <source>
        <dbReference type="ARBA" id="ARBA00022478"/>
    </source>
</evidence>
<sequence>MVELERVIRLEPRDLEPELESIISTKLSRMMKGTCSGDNGYIIDIISVGNIGDGLILDTNGEVEFPVKYTALIFKPNKGDVMDGIVTSVTQNSIIVTVGPQKVMIAHSSMPSNIEYDPSSKVYKTPEMDIIIKEDDEIRFRIIGVSFLASEITCAGSIDEPYLGPINTGGDP</sequence>
<dbReference type="GO" id="GO:0045948">
    <property type="term" value="P:positive regulation of translational initiation"/>
    <property type="evidence" value="ECO:0007669"/>
    <property type="project" value="TreeGrafter"/>
</dbReference>
<dbReference type="InterPro" id="IPR045113">
    <property type="entry name" value="Rpb7-like"/>
</dbReference>
<dbReference type="InterPro" id="IPR012340">
    <property type="entry name" value="NA-bd_OB-fold"/>
</dbReference>
<dbReference type="FunFam" id="2.40.50.140:FF:000043">
    <property type="entry name" value="DNA-directed RNA polymerase II subunit RPB7"/>
    <property type="match status" value="1"/>
</dbReference>
<dbReference type="CDD" id="cd04329">
    <property type="entry name" value="RNAP_II_Rpb7_N"/>
    <property type="match status" value="1"/>
</dbReference>
<dbReference type="GO" id="GO:0006367">
    <property type="term" value="P:transcription initiation at RNA polymerase II promoter"/>
    <property type="evidence" value="ECO:0007669"/>
    <property type="project" value="TreeGrafter"/>
</dbReference>
<evidence type="ECO:0000259" key="7">
    <source>
        <dbReference type="Pfam" id="PF03876"/>
    </source>
</evidence>
<dbReference type="InterPro" id="IPR005576">
    <property type="entry name" value="Rpb7-like_N"/>
</dbReference>
<dbReference type="SUPFAM" id="SSF50249">
    <property type="entry name" value="Nucleic acid-binding proteins"/>
    <property type="match status" value="1"/>
</dbReference>
<dbReference type="GO" id="GO:0031369">
    <property type="term" value="F:translation initiation factor binding"/>
    <property type="evidence" value="ECO:0007669"/>
    <property type="project" value="TreeGrafter"/>
</dbReference>
<evidence type="ECO:0000256" key="1">
    <source>
        <dbReference type="ARBA" id="ARBA00004123"/>
    </source>
</evidence>
<dbReference type="EMBL" id="CAMPGE010024677">
    <property type="protein sequence ID" value="CAI2382498.1"/>
    <property type="molecule type" value="Genomic_DNA"/>
</dbReference>
<protein>
    <recommendedName>
        <fullName evidence="10">DNA-directed RNA polymerase II subunit RPB7</fullName>
    </recommendedName>
</protein>
<keyword evidence="3" id="KW-0240">DNA-directed RNA polymerase</keyword>
<evidence type="ECO:0000256" key="4">
    <source>
        <dbReference type="ARBA" id="ARBA00023163"/>
    </source>
</evidence>
<dbReference type="SUPFAM" id="SSF88798">
    <property type="entry name" value="N-terminal, heterodimerisation domain of RBP7 (RpoE)"/>
    <property type="match status" value="1"/>
</dbReference>
<reference evidence="8" key="1">
    <citation type="submission" date="2023-07" db="EMBL/GenBank/DDBJ databases">
        <authorList>
            <consortium name="AG Swart"/>
            <person name="Singh M."/>
            <person name="Singh A."/>
            <person name="Seah K."/>
            <person name="Emmerich C."/>
        </authorList>
    </citation>
    <scope>NUCLEOTIDE SEQUENCE</scope>
    <source>
        <strain evidence="8">DP1</strain>
    </source>
</reference>
<dbReference type="GO" id="GO:0000932">
    <property type="term" value="C:P-body"/>
    <property type="evidence" value="ECO:0007669"/>
    <property type="project" value="TreeGrafter"/>
</dbReference>
<evidence type="ECO:0000259" key="6">
    <source>
        <dbReference type="Pfam" id="PF00575"/>
    </source>
</evidence>
<evidence type="ECO:0000256" key="5">
    <source>
        <dbReference type="ARBA" id="ARBA00023242"/>
    </source>
</evidence>
<dbReference type="PANTHER" id="PTHR12709">
    <property type="entry name" value="DNA-DIRECTED RNA POLYMERASE II, III"/>
    <property type="match status" value="1"/>
</dbReference>
<dbReference type="PANTHER" id="PTHR12709:SF4">
    <property type="entry name" value="DNA-DIRECTED RNA POLYMERASE II SUBUNIT RPB7"/>
    <property type="match status" value="1"/>
</dbReference>
<feature type="domain" description="S1 motif" evidence="6">
    <location>
        <begin position="75"/>
        <end position="145"/>
    </location>
</feature>
<keyword evidence="4" id="KW-0804">Transcription</keyword>
<feature type="domain" description="RNA polymerase Rpb7-like N-terminal" evidence="7">
    <location>
        <begin position="5"/>
        <end position="58"/>
    </location>
</feature>
<evidence type="ECO:0000313" key="9">
    <source>
        <dbReference type="Proteomes" id="UP001295684"/>
    </source>
</evidence>
<accession>A0AAD1XZG8</accession>
<dbReference type="GO" id="GO:0005665">
    <property type="term" value="C:RNA polymerase II, core complex"/>
    <property type="evidence" value="ECO:0007669"/>
    <property type="project" value="TreeGrafter"/>
</dbReference>
<keyword evidence="9" id="KW-1185">Reference proteome</keyword>
<dbReference type="InterPro" id="IPR036898">
    <property type="entry name" value="RNA_pol_Rpb7-like_N_sf"/>
</dbReference>
<dbReference type="GO" id="GO:0060213">
    <property type="term" value="P:positive regulation of nuclear-transcribed mRNA poly(A) tail shortening"/>
    <property type="evidence" value="ECO:0007669"/>
    <property type="project" value="TreeGrafter"/>
</dbReference>
<gene>
    <name evidence="8" type="ORF">ECRASSUSDP1_LOCUS23972</name>
</gene>
<evidence type="ECO:0000313" key="8">
    <source>
        <dbReference type="EMBL" id="CAI2382498.1"/>
    </source>
</evidence>
<dbReference type="Pfam" id="PF00575">
    <property type="entry name" value="S1"/>
    <property type="match status" value="1"/>
</dbReference>
<evidence type="ECO:0008006" key="10">
    <source>
        <dbReference type="Google" id="ProtNLM"/>
    </source>
</evidence>
<dbReference type="Gene3D" id="2.40.50.140">
    <property type="entry name" value="Nucleic acid-binding proteins"/>
    <property type="match status" value="1"/>
</dbReference>
<name>A0AAD1XZG8_EUPCR</name>
<dbReference type="InterPro" id="IPR003029">
    <property type="entry name" value="S1_domain"/>
</dbReference>
<dbReference type="GO" id="GO:0003727">
    <property type="term" value="F:single-stranded RNA binding"/>
    <property type="evidence" value="ECO:0007669"/>
    <property type="project" value="TreeGrafter"/>
</dbReference>
<evidence type="ECO:0000256" key="2">
    <source>
        <dbReference type="ARBA" id="ARBA00009307"/>
    </source>
</evidence>
<dbReference type="Proteomes" id="UP001295684">
    <property type="component" value="Unassembled WGS sequence"/>
</dbReference>